<dbReference type="InterPro" id="IPR007791">
    <property type="entry name" value="DjlA_N"/>
</dbReference>
<dbReference type="SUPFAM" id="SSF158682">
    <property type="entry name" value="TerB-like"/>
    <property type="match status" value="1"/>
</dbReference>
<sequence>MLQKILGLRKDSERQFSEAEALAAIAVSAVAADHFFVDREMETLLTLLSEMPLYQRYSERRLHQMLNQLLERVQVKGTIALVREAKDVLPRELYPKAFRVATEIVWADGVFNRREQEFLNDLQGILEIQTETAS</sequence>
<feature type="domain" description="Co-chaperone DjlA N-terminal" evidence="1">
    <location>
        <begin position="20"/>
        <end position="131"/>
    </location>
</feature>
<evidence type="ECO:0000259" key="1">
    <source>
        <dbReference type="Pfam" id="PF05099"/>
    </source>
</evidence>
<accession>A0A6H1U061</accession>
<dbReference type="EMBL" id="CP051167">
    <property type="protein sequence ID" value="QIZ71826.1"/>
    <property type="molecule type" value="Genomic_DNA"/>
</dbReference>
<dbReference type="Pfam" id="PF05099">
    <property type="entry name" value="TerB"/>
    <property type="match status" value="1"/>
</dbReference>
<dbReference type="Gene3D" id="1.10.3680.10">
    <property type="entry name" value="TerB-like"/>
    <property type="match status" value="1"/>
</dbReference>
<name>A0A6H1U061_9CYAN</name>
<gene>
    <name evidence="2" type="ORF">HCG48_15580</name>
</gene>
<proteinExistence type="predicted"/>
<protein>
    <submittedName>
        <fullName evidence="2">Tellurite resistance TerB family protein</fullName>
    </submittedName>
</protein>
<reference evidence="2 3" key="1">
    <citation type="submission" date="2020-04" db="EMBL/GenBank/DDBJ databases">
        <authorList>
            <person name="Basu S."/>
            <person name="Maruthanayagam V."/>
            <person name="Chakraborty S."/>
            <person name="Pramanik A."/>
            <person name="Mukherjee J."/>
            <person name="Brink B."/>
        </authorList>
    </citation>
    <scope>NUCLEOTIDE SEQUENCE [LARGE SCALE GENOMIC DNA]</scope>
    <source>
        <strain evidence="2 3">AP17</strain>
    </source>
</reference>
<dbReference type="InterPro" id="IPR029024">
    <property type="entry name" value="TerB-like"/>
</dbReference>
<dbReference type="Proteomes" id="UP000500857">
    <property type="component" value="Chromosome"/>
</dbReference>
<evidence type="ECO:0000313" key="3">
    <source>
        <dbReference type="Proteomes" id="UP000500857"/>
    </source>
</evidence>
<keyword evidence="3" id="KW-1185">Reference proteome</keyword>
<dbReference type="CDD" id="cd07176">
    <property type="entry name" value="terB"/>
    <property type="match status" value="1"/>
</dbReference>
<evidence type="ECO:0000313" key="2">
    <source>
        <dbReference type="EMBL" id="QIZ71826.1"/>
    </source>
</evidence>
<organism evidence="2 3">
    <name type="scientific">Oxynema aestuarii AP17</name>
    <dbReference type="NCBI Taxonomy" id="2064643"/>
    <lineage>
        <taxon>Bacteria</taxon>
        <taxon>Bacillati</taxon>
        <taxon>Cyanobacteriota</taxon>
        <taxon>Cyanophyceae</taxon>
        <taxon>Oscillatoriophycideae</taxon>
        <taxon>Oscillatoriales</taxon>
        <taxon>Oscillatoriaceae</taxon>
        <taxon>Oxynema</taxon>
        <taxon>Oxynema aestuarii</taxon>
    </lineage>
</organism>
<dbReference type="KEGG" id="oxy:HCG48_15580"/>
<dbReference type="RefSeq" id="WP_168569978.1">
    <property type="nucleotide sequence ID" value="NZ_CP051167.1"/>
</dbReference>
<dbReference type="AlphaFoldDB" id="A0A6H1U061"/>